<gene>
    <name evidence="2" type="ORF">KP509_03G044800</name>
</gene>
<feature type="compositionally biased region" description="Polar residues" evidence="1">
    <location>
        <begin position="221"/>
        <end position="245"/>
    </location>
</feature>
<evidence type="ECO:0000313" key="3">
    <source>
        <dbReference type="Proteomes" id="UP000825935"/>
    </source>
</evidence>
<evidence type="ECO:0008006" key="4">
    <source>
        <dbReference type="Google" id="ProtNLM"/>
    </source>
</evidence>
<dbReference type="SUPFAM" id="SSF52047">
    <property type="entry name" value="RNI-like"/>
    <property type="match status" value="1"/>
</dbReference>
<evidence type="ECO:0000313" key="2">
    <source>
        <dbReference type="EMBL" id="KAH7441591.1"/>
    </source>
</evidence>
<proteinExistence type="predicted"/>
<dbReference type="PANTHER" id="PTHR13318">
    <property type="entry name" value="PARTNER OF PAIRED, ISOFORM B-RELATED"/>
    <property type="match status" value="1"/>
</dbReference>
<organism evidence="2 3">
    <name type="scientific">Ceratopteris richardii</name>
    <name type="common">Triangle waterfern</name>
    <dbReference type="NCBI Taxonomy" id="49495"/>
    <lineage>
        <taxon>Eukaryota</taxon>
        <taxon>Viridiplantae</taxon>
        <taxon>Streptophyta</taxon>
        <taxon>Embryophyta</taxon>
        <taxon>Tracheophyta</taxon>
        <taxon>Polypodiopsida</taxon>
        <taxon>Polypodiidae</taxon>
        <taxon>Polypodiales</taxon>
        <taxon>Pteridineae</taxon>
        <taxon>Pteridaceae</taxon>
        <taxon>Parkerioideae</taxon>
        <taxon>Ceratopteris</taxon>
    </lineage>
</organism>
<sequence>MLQFLQRQPSQGRSTPRKGLGNKIDPWKGGTGGAVDLTLCLNDEVILRILGLLPISPYPYSQVCKRWLRLHGQIRTFIKVLDWKFLESGRMSVRFPNLTDIDLTPACLSAIPRSPRSINVVFTHRFLSIYLDVDAYDPASIERFIHDQQLSPATLDKSLKILADAYPELQRLCVADVRKADLEIDSHSNSEVNPTSLDGLSSTEKLGEKVPDLKESDSISKQDQNGNTNHVNSVRMNESNESSKMGSGGTFHEDGGVFDHGLSYVARNCHTLQELELHHCSDESLNAISACENLQIVRLIGSVSDFYHCSFTDIGLTILARSCVRLVKLDLSGCEASYDGLAAIGQCCIMLEELTISNHGFSDGWLAALSFCSCLKTLRLENCKQIDPVPGPLEHLGYCVALEHLQLVRCDLRDPAGFQALMLVSINIRDLELQDCWGLDDEIFAAAAVCRHVKILSLEGCSPLTTVGLEKVILVYKELQALRVMYCNNVKDSEISPDLALQFGILKELKWRPDAKSFLSMSLAGTGIGYHGGKFFKKGGPS</sequence>
<dbReference type="OMA" id="YQCTDES"/>
<dbReference type="PANTHER" id="PTHR13318:SF74">
    <property type="entry name" value="OS02G0658500 PROTEIN"/>
    <property type="match status" value="1"/>
</dbReference>
<dbReference type="OrthoDB" id="550575at2759"/>
<dbReference type="Gene3D" id="3.80.10.10">
    <property type="entry name" value="Ribonuclease Inhibitor"/>
    <property type="match status" value="2"/>
</dbReference>
<dbReference type="EMBL" id="CM035408">
    <property type="protein sequence ID" value="KAH7441591.1"/>
    <property type="molecule type" value="Genomic_DNA"/>
</dbReference>
<dbReference type="InterPro" id="IPR032675">
    <property type="entry name" value="LRR_dom_sf"/>
</dbReference>
<feature type="region of interest" description="Disordered" evidence="1">
    <location>
        <begin position="1"/>
        <end position="26"/>
    </location>
</feature>
<dbReference type="Proteomes" id="UP000825935">
    <property type="component" value="Chromosome 3"/>
</dbReference>
<feature type="compositionally biased region" description="Basic and acidic residues" evidence="1">
    <location>
        <begin position="205"/>
        <end position="220"/>
    </location>
</feature>
<dbReference type="InterPro" id="IPR006553">
    <property type="entry name" value="Leu-rich_rpt_Cys-con_subtyp"/>
</dbReference>
<comment type="caution">
    <text evidence="2">The sequence shown here is derived from an EMBL/GenBank/DDBJ whole genome shotgun (WGS) entry which is preliminary data.</text>
</comment>
<name>A0A8T2UZD6_CERRI</name>
<feature type="compositionally biased region" description="Polar residues" evidence="1">
    <location>
        <begin position="189"/>
        <end position="204"/>
    </location>
</feature>
<dbReference type="SMART" id="SM00367">
    <property type="entry name" value="LRR_CC"/>
    <property type="match status" value="4"/>
</dbReference>
<feature type="compositionally biased region" description="Polar residues" evidence="1">
    <location>
        <begin position="1"/>
        <end position="14"/>
    </location>
</feature>
<protein>
    <recommendedName>
        <fullName evidence="4">F-box protein</fullName>
    </recommendedName>
</protein>
<dbReference type="AlphaFoldDB" id="A0A8T2UZD6"/>
<accession>A0A8T2UZD6</accession>
<keyword evidence="3" id="KW-1185">Reference proteome</keyword>
<dbReference type="GO" id="GO:0031146">
    <property type="term" value="P:SCF-dependent proteasomal ubiquitin-dependent protein catabolic process"/>
    <property type="evidence" value="ECO:0007669"/>
    <property type="project" value="TreeGrafter"/>
</dbReference>
<feature type="region of interest" description="Disordered" evidence="1">
    <location>
        <begin position="187"/>
        <end position="249"/>
    </location>
</feature>
<dbReference type="EMBL" id="CM035408">
    <property type="protein sequence ID" value="KAH7441592.1"/>
    <property type="molecule type" value="Genomic_DNA"/>
</dbReference>
<dbReference type="GO" id="GO:0019005">
    <property type="term" value="C:SCF ubiquitin ligase complex"/>
    <property type="evidence" value="ECO:0007669"/>
    <property type="project" value="TreeGrafter"/>
</dbReference>
<reference evidence="2" key="1">
    <citation type="submission" date="2021-08" db="EMBL/GenBank/DDBJ databases">
        <title>WGS assembly of Ceratopteris richardii.</title>
        <authorList>
            <person name="Marchant D.B."/>
            <person name="Chen G."/>
            <person name="Jenkins J."/>
            <person name="Shu S."/>
            <person name="Leebens-Mack J."/>
            <person name="Grimwood J."/>
            <person name="Schmutz J."/>
            <person name="Soltis P."/>
            <person name="Soltis D."/>
            <person name="Chen Z.-H."/>
        </authorList>
    </citation>
    <scope>NUCLEOTIDE SEQUENCE</scope>
    <source>
        <strain evidence="2">Whitten #5841</strain>
        <tissue evidence="2">Leaf</tissue>
    </source>
</reference>
<evidence type="ECO:0000256" key="1">
    <source>
        <dbReference type="SAM" id="MobiDB-lite"/>
    </source>
</evidence>